<evidence type="ECO:0000313" key="2">
    <source>
        <dbReference type="EMBL" id="OLP85229.1"/>
    </source>
</evidence>
<dbReference type="Proteomes" id="UP000186817">
    <property type="component" value="Unassembled WGS sequence"/>
</dbReference>
<organism evidence="2 3">
    <name type="scientific">Symbiodinium microadriaticum</name>
    <name type="common">Dinoflagellate</name>
    <name type="synonym">Zooxanthella microadriatica</name>
    <dbReference type="NCBI Taxonomy" id="2951"/>
    <lineage>
        <taxon>Eukaryota</taxon>
        <taxon>Sar</taxon>
        <taxon>Alveolata</taxon>
        <taxon>Dinophyceae</taxon>
        <taxon>Suessiales</taxon>
        <taxon>Symbiodiniaceae</taxon>
        <taxon>Symbiodinium</taxon>
    </lineage>
</organism>
<dbReference type="AlphaFoldDB" id="A0A1Q9CQN0"/>
<proteinExistence type="predicted"/>
<sequence>MWLGMSLALRSEQPSSPLGAYALPDAKLQAACVAPLTGAVYKGSSSIRKPTLAVVFSDWRISVFPNGPRVDLGRPPGIPAEEVPAFVRSAAPHPGHGCVGVVLVVGTQSGLLFSLFLTQEGPGGPGSFKVEAGKFWPTVSEHCLYNFFKRVRRFRTGADVSQDRHMQEETPFLAQKIETVSASSSSSLFATLAWNQEQLAYYTHPRWVGAADLVWTVSLAQLVAGDPSTKLLSVCYGGKNEGCDDSILVLYRGKDTAGSEASLLARLAWPARTAPVQSSCQQGEVVGPPSPVNGPGFVVAFGDIVVSAIKVEGGDRFAICMTGLAGQRLQAGVSQIVDYGILGLSLLPEGISGGHMQVLTPHGLLSCPQDMTAVGKETGGQLPSTADAFIQMAYDLFDAGQEEQAVSISVRAFSQVGAQPMLLAVEQRTRKLLDADTSPKRTAREPLDIRQMLITKARSLEHWLQFLQKVGIWIRMGSAPNITSAQQNVVEACERAAAAMRLVEYHDTASDVFASAIHNALDQGMVQEAEDEKRSFFNCLSGCERLLGSLAEYPRTLPFGSGGAWDAVIFVQSVVSAFLDAALEKRSQILASYPMALPVPEPQMSRRYFGSKRCSRVPPWSGVGSGWLMSVSVQRALEDLRVVSLEVLPTVPRRHLPLLDAQAIRVVQGLQQLCRGILLAAYASFSDLHCTAMAKIRKEVLSHLADAEACLVEKATVSGQQLRTLQFAEEFEDLELFIKLAANADVKRLDEQMAASEKFRPHAFVYCLQQPRLHPLFFRLLRLFPPSSEALEELLSPYPELRWTLELSGLAEASKSRWPVAAHSVKQMAEKAAANERLDATRRKVMAAVASIAAAATQMQETPAALAAFRHDALGQTCSCLDCTYEAAHGIQAILTLRIIFRARVDVGSPLAQIDTELRAIAGSIDMAIMAEVSSSLKVRFAQAGSHSDPVSVHQAFEELAPFGEIARLELLPEEPDSVVVSYYDGRCALRAALHLGDARCYMEQPQHEQCYVHLPNEASGCCIEEISNLYAHCCDGRTAANVAQQFGVREQKSKIRKAYVAPAAKPDKVPTAPRYLNDLGISEVVSANLDNGQETRTTLRITGVPVKLCKESRFHVFLENANLAEHVDIFRVFAGSRRHFGTALVNAVSPTGVKLLAKFFHGRQWGAAGKLIPAAVSFAATQGRDEVLRKYPCKENVLKEQDSSRFTIAKVHAHTLGDVPGVSEVSTEASDDAESLPASERL</sequence>
<gene>
    <name evidence="2" type="ORF">AK812_SmicGene33793</name>
</gene>
<feature type="region of interest" description="Disordered" evidence="1">
    <location>
        <begin position="1222"/>
        <end position="1243"/>
    </location>
</feature>
<evidence type="ECO:0000313" key="3">
    <source>
        <dbReference type="Proteomes" id="UP000186817"/>
    </source>
</evidence>
<dbReference type="OrthoDB" id="415904at2759"/>
<dbReference type="EMBL" id="LSRX01000987">
    <property type="protein sequence ID" value="OLP85229.1"/>
    <property type="molecule type" value="Genomic_DNA"/>
</dbReference>
<name>A0A1Q9CQN0_SYMMI</name>
<reference evidence="2 3" key="1">
    <citation type="submission" date="2016-02" db="EMBL/GenBank/DDBJ databases">
        <title>Genome analysis of coral dinoflagellate symbionts highlights evolutionary adaptations to a symbiotic lifestyle.</title>
        <authorList>
            <person name="Aranda M."/>
            <person name="Li Y."/>
            <person name="Liew Y.J."/>
            <person name="Baumgarten S."/>
            <person name="Simakov O."/>
            <person name="Wilson M."/>
            <person name="Piel J."/>
            <person name="Ashoor H."/>
            <person name="Bougouffa S."/>
            <person name="Bajic V.B."/>
            <person name="Ryu T."/>
            <person name="Ravasi T."/>
            <person name="Bayer T."/>
            <person name="Micklem G."/>
            <person name="Kim H."/>
            <person name="Bhak J."/>
            <person name="Lajeunesse T.C."/>
            <person name="Voolstra C.R."/>
        </authorList>
    </citation>
    <scope>NUCLEOTIDE SEQUENCE [LARGE SCALE GENOMIC DNA]</scope>
    <source>
        <strain evidence="2 3">CCMP2467</strain>
    </source>
</reference>
<accession>A0A1Q9CQN0</accession>
<keyword evidence="3" id="KW-1185">Reference proteome</keyword>
<comment type="caution">
    <text evidence="2">The sequence shown here is derived from an EMBL/GenBank/DDBJ whole genome shotgun (WGS) entry which is preliminary data.</text>
</comment>
<protein>
    <submittedName>
        <fullName evidence="2">Uncharacterized protein</fullName>
    </submittedName>
</protein>
<evidence type="ECO:0000256" key="1">
    <source>
        <dbReference type="SAM" id="MobiDB-lite"/>
    </source>
</evidence>